<dbReference type="Proteomes" id="UP001430804">
    <property type="component" value="Unassembled WGS sequence"/>
</dbReference>
<comment type="caution">
    <text evidence="1">The sequence shown here is derived from an EMBL/GenBank/DDBJ whole genome shotgun (WGS) entry which is preliminary data.</text>
</comment>
<reference evidence="1" key="1">
    <citation type="submission" date="2021-07" db="EMBL/GenBank/DDBJ databases">
        <title>Pseudohoeflea marina sp. nov. a polyhydroxyalcanoate-producing bacterium.</title>
        <authorList>
            <person name="Zheng W."/>
            <person name="Yu S."/>
            <person name="Huang Y."/>
        </authorList>
    </citation>
    <scope>NUCLEOTIDE SEQUENCE</scope>
    <source>
        <strain evidence="1">DP4N28-3</strain>
    </source>
</reference>
<dbReference type="Pfam" id="PF06764">
    <property type="entry name" value="DUF1223"/>
    <property type="match status" value="1"/>
</dbReference>
<dbReference type="EMBL" id="JAHWQX010000001">
    <property type="protein sequence ID" value="MBW3096734.1"/>
    <property type="molecule type" value="Genomic_DNA"/>
</dbReference>
<gene>
    <name evidence="1" type="ORF">KY465_05525</name>
</gene>
<dbReference type="PANTHER" id="PTHR36057">
    <property type="match status" value="1"/>
</dbReference>
<dbReference type="RefSeq" id="WP_219200567.1">
    <property type="nucleotide sequence ID" value="NZ_JAHWQX010000001.1"/>
</dbReference>
<accession>A0ABS6WNT2</accession>
<protein>
    <submittedName>
        <fullName evidence="1">DUF1223 domain-containing protein</fullName>
    </submittedName>
</protein>
<keyword evidence="2" id="KW-1185">Reference proteome</keyword>
<evidence type="ECO:0000313" key="2">
    <source>
        <dbReference type="Proteomes" id="UP001430804"/>
    </source>
</evidence>
<organism evidence="1 2">
    <name type="scientific">Pseudohoeflea coraliihabitans</name>
    <dbReference type="NCBI Taxonomy" id="2860393"/>
    <lineage>
        <taxon>Bacteria</taxon>
        <taxon>Pseudomonadati</taxon>
        <taxon>Pseudomonadota</taxon>
        <taxon>Alphaproteobacteria</taxon>
        <taxon>Hyphomicrobiales</taxon>
        <taxon>Rhizobiaceae</taxon>
        <taxon>Pseudohoeflea</taxon>
    </lineage>
</organism>
<proteinExistence type="predicted"/>
<dbReference type="PANTHER" id="PTHR36057:SF1">
    <property type="entry name" value="LIPOPROTEIN LIPID ATTACHMENT SITE-LIKE PROTEIN, PUTATIVE (DUF1223)-RELATED"/>
    <property type="match status" value="1"/>
</dbReference>
<name>A0ABS6WNT2_9HYPH</name>
<evidence type="ECO:0000313" key="1">
    <source>
        <dbReference type="EMBL" id="MBW3096734.1"/>
    </source>
</evidence>
<dbReference type="InterPro" id="IPR010634">
    <property type="entry name" value="DUF1223"/>
</dbReference>
<sequence>MPSSFTAALLGFLLIVLGTGTTASAKDSRLHGVVELFTSQACSSCPPADAELARLVAQGDVLALSYHVDYWNYLGWEDTLSSRANTERQKGYASRWELQSVYTPQAVINGRDHVNGADGRQIDSMLERFSRQEGPFSADVEMVRNGDAIVVSIGAASAAASQDEFGKADIVIVYFDTINTVSIGAGENGGKTITYRHSVRDMETIAMWSGDALTIDLPASVLRGQPGRNCAVLVQQVDETGRPGAILGAAMLPPDPASRQTPAGKP</sequence>